<comment type="similarity">
    <text evidence="3">Belongs to the FKBP-type PPIase family. Tig subfamily.</text>
</comment>
<organism evidence="12 13">
    <name type="scientific">Niabella soli DSM 19437</name>
    <dbReference type="NCBI Taxonomy" id="929713"/>
    <lineage>
        <taxon>Bacteria</taxon>
        <taxon>Pseudomonadati</taxon>
        <taxon>Bacteroidota</taxon>
        <taxon>Chitinophagia</taxon>
        <taxon>Chitinophagales</taxon>
        <taxon>Chitinophagaceae</taxon>
        <taxon>Niabella</taxon>
    </lineage>
</organism>
<dbReference type="Pfam" id="PF05698">
    <property type="entry name" value="Trigger_C"/>
    <property type="match status" value="1"/>
</dbReference>
<dbReference type="eggNOG" id="COG0544">
    <property type="taxonomic scope" value="Bacteria"/>
</dbReference>
<dbReference type="SUPFAM" id="SSF102735">
    <property type="entry name" value="Trigger factor ribosome-binding domain"/>
    <property type="match status" value="1"/>
</dbReference>
<dbReference type="EC" id="5.2.1.8" evidence="4"/>
<dbReference type="GO" id="GO:0015031">
    <property type="term" value="P:protein transport"/>
    <property type="evidence" value="ECO:0007669"/>
    <property type="project" value="InterPro"/>
</dbReference>
<evidence type="ECO:0000256" key="3">
    <source>
        <dbReference type="ARBA" id="ARBA00005464"/>
    </source>
</evidence>
<dbReference type="SUPFAM" id="SSF109998">
    <property type="entry name" value="Triger factor/SurA peptide-binding domain-like"/>
    <property type="match status" value="1"/>
</dbReference>
<keyword evidence="13" id="KW-1185">Reference proteome</keyword>
<dbReference type="GO" id="GO:0003755">
    <property type="term" value="F:peptidyl-prolyl cis-trans isomerase activity"/>
    <property type="evidence" value="ECO:0007669"/>
    <property type="project" value="UniProtKB-KW"/>
</dbReference>
<dbReference type="Proteomes" id="UP000003586">
    <property type="component" value="Chromosome"/>
</dbReference>
<keyword evidence="7" id="KW-0143">Chaperone</keyword>
<feature type="domain" description="Trigger factor C-terminal" evidence="11">
    <location>
        <begin position="281"/>
        <end position="398"/>
    </location>
</feature>
<dbReference type="Pfam" id="PF05697">
    <property type="entry name" value="Trigger_N"/>
    <property type="match status" value="1"/>
</dbReference>
<dbReference type="KEGG" id="nso:NIASO_08425"/>
<dbReference type="Gene3D" id="3.30.70.1050">
    <property type="entry name" value="Trigger factor ribosome-binding domain"/>
    <property type="match status" value="1"/>
</dbReference>
<dbReference type="InterPro" id="IPR005215">
    <property type="entry name" value="Trig_fac"/>
</dbReference>
<evidence type="ECO:0000313" key="12">
    <source>
        <dbReference type="EMBL" id="AHF15173.1"/>
    </source>
</evidence>
<dbReference type="InterPro" id="IPR027304">
    <property type="entry name" value="Trigger_fact/SurA_dom_sf"/>
</dbReference>
<comment type="subcellular location">
    <subcellularLocation>
        <location evidence="2">Cytoplasm</location>
    </subcellularLocation>
</comment>
<dbReference type="InterPro" id="IPR008881">
    <property type="entry name" value="Trigger_fac_ribosome-bd_bac"/>
</dbReference>
<gene>
    <name evidence="12" type="ORF">NIASO_08425</name>
</gene>
<evidence type="ECO:0000256" key="5">
    <source>
        <dbReference type="ARBA" id="ARBA00016902"/>
    </source>
</evidence>
<comment type="catalytic activity">
    <reaction evidence="1">
        <text>[protein]-peptidylproline (omega=180) = [protein]-peptidylproline (omega=0)</text>
        <dbReference type="Rhea" id="RHEA:16237"/>
        <dbReference type="Rhea" id="RHEA-COMP:10747"/>
        <dbReference type="Rhea" id="RHEA-COMP:10748"/>
        <dbReference type="ChEBI" id="CHEBI:83833"/>
        <dbReference type="ChEBI" id="CHEBI:83834"/>
        <dbReference type="EC" id="5.2.1.8"/>
    </reaction>
</comment>
<evidence type="ECO:0000256" key="6">
    <source>
        <dbReference type="ARBA" id="ARBA00023110"/>
    </source>
</evidence>
<name>W0F035_9BACT</name>
<dbReference type="GO" id="GO:0043335">
    <property type="term" value="P:protein unfolding"/>
    <property type="evidence" value="ECO:0007669"/>
    <property type="project" value="TreeGrafter"/>
</dbReference>
<dbReference type="EMBL" id="CP007035">
    <property type="protein sequence ID" value="AHF15173.1"/>
    <property type="molecule type" value="Genomic_DNA"/>
</dbReference>
<evidence type="ECO:0000256" key="1">
    <source>
        <dbReference type="ARBA" id="ARBA00000971"/>
    </source>
</evidence>
<evidence type="ECO:0000256" key="8">
    <source>
        <dbReference type="ARBA" id="ARBA00023235"/>
    </source>
</evidence>
<evidence type="ECO:0000256" key="4">
    <source>
        <dbReference type="ARBA" id="ARBA00013194"/>
    </source>
</evidence>
<dbReference type="PANTHER" id="PTHR30560">
    <property type="entry name" value="TRIGGER FACTOR CHAPERONE AND PEPTIDYL-PROLYL CIS/TRANS ISOMERASE"/>
    <property type="match status" value="1"/>
</dbReference>
<dbReference type="PIRSF" id="PIRSF003095">
    <property type="entry name" value="Trigger_factor"/>
    <property type="match status" value="1"/>
</dbReference>
<dbReference type="NCBIfam" id="TIGR00115">
    <property type="entry name" value="tig"/>
    <property type="match status" value="1"/>
</dbReference>
<dbReference type="GO" id="GO:0044183">
    <property type="term" value="F:protein folding chaperone"/>
    <property type="evidence" value="ECO:0007669"/>
    <property type="project" value="TreeGrafter"/>
</dbReference>
<evidence type="ECO:0000313" key="13">
    <source>
        <dbReference type="Proteomes" id="UP000003586"/>
    </source>
</evidence>
<dbReference type="GO" id="GO:0043022">
    <property type="term" value="F:ribosome binding"/>
    <property type="evidence" value="ECO:0007669"/>
    <property type="project" value="TreeGrafter"/>
</dbReference>
<accession>W0F035</accession>
<dbReference type="PANTHER" id="PTHR30560:SF3">
    <property type="entry name" value="TRIGGER FACTOR-LIKE PROTEIN TIG, CHLOROPLASTIC"/>
    <property type="match status" value="1"/>
</dbReference>
<sequence length="468" mass="53551">MATVTQEKIGPLHEKISVTLDKADYLPGFEKSLKEYSKKANIPGFRPGKVPSGLIKKMYGPSLFVDEVLRSIDKEVVQYLDTNKINIFAQPLPLENDLTKLDVSNPQAYDFHFEIGLKPDFKLPDLAKAALTGYNIDITDEMVNEELERLQNRYGNMTDKEAVEGDDNVLNVTFEETGADGAVIEDGIKKENSLLAKYFAPKTRKELMGKKAGDTITIKLGDAFEEKELDFIAPDLGLNKDEAATKDKTFNLVITKVGLLEKRELNEEFFTQLYPGSDVKTADDLKAKIKEEIFNYWAAQSRNQVQDQIFHYLVDDTKIEFPEAFLKNWLITQNSQQQEGENPQPAKTAEQIEAEIPTFLNQLKWTLITEKIVAENEIQVTPDEIRDFAKQQLFQYMGNNMGPVEDQPWIVDYINKMMKDRKYVEDAYGRLQSQKIFEWAETKVRPKGKSINADDFAKLVSEHQHHHH</sequence>
<evidence type="ECO:0000256" key="2">
    <source>
        <dbReference type="ARBA" id="ARBA00004496"/>
    </source>
</evidence>
<evidence type="ECO:0000256" key="9">
    <source>
        <dbReference type="ARBA" id="ARBA00029986"/>
    </source>
</evidence>
<evidence type="ECO:0000256" key="7">
    <source>
        <dbReference type="ARBA" id="ARBA00023186"/>
    </source>
</evidence>
<protein>
    <recommendedName>
        <fullName evidence="5">Trigger factor</fullName>
        <ecNumber evidence="4">5.2.1.8</ecNumber>
    </recommendedName>
    <alternativeName>
        <fullName evidence="9">PPIase</fullName>
    </alternativeName>
</protein>
<reference evidence="12 13" key="1">
    <citation type="submission" date="2013-12" db="EMBL/GenBank/DDBJ databases">
        <authorList>
            <consortium name="DOE Joint Genome Institute"/>
            <person name="Eisen J."/>
            <person name="Huntemann M."/>
            <person name="Han J."/>
            <person name="Chen A."/>
            <person name="Kyrpides N."/>
            <person name="Mavromatis K."/>
            <person name="Markowitz V."/>
            <person name="Palaniappan K."/>
            <person name="Ivanova N."/>
            <person name="Schaumberg A."/>
            <person name="Pati A."/>
            <person name="Liolios K."/>
            <person name="Nordberg H.P."/>
            <person name="Cantor M.N."/>
            <person name="Hua S.X."/>
            <person name="Woyke T."/>
        </authorList>
    </citation>
    <scope>NUCLEOTIDE SEQUENCE [LARGE SCALE GENOMIC DNA]</scope>
    <source>
        <strain evidence="13">DSM 19437</strain>
    </source>
</reference>
<dbReference type="AlphaFoldDB" id="W0F035"/>
<dbReference type="InterPro" id="IPR036611">
    <property type="entry name" value="Trigger_fac_ribosome-bd_sf"/>
</dbReference>
<dbReference type="OrthoDB" id="9767721at2"/>
<dbReference type="GO" id="GO:0051083">
    <property type="term" value="P:'de novo' cotranslational protein folding"/>
    <property type="evidence" value="ECO:0007669"/>
    <property type="project" value="TreeGrafter"/>
</dbReference>
<dbReference type="GO" id="GO:0005737">
    <property type="term" value="C:cytoplasm"/>
    <property type="evidence" value="ECO:0007669"/>
    <property type="project" value="UniProtKB-SubCell"/>
</dbReference>
<evidence type="ECO:0000259" key="10">
    <source>
        <dbReference type="Pfam" id="PF05697"/>
    </source>
</evidence>
<feature type="domain" description="Trigger factor ribosome-binding bacterial" evidence="10">
    <location>
        <begin position="3"/>
        <end position="150"/>
    </location>
</feature>
<proteinExistence type="inferred from homology"/>
<dbReference type="HOGENOM" id="CLU_045516_0_0_10"/>
<dbReference type="RefSeq" id="WP_008584620.1">
    <property type="nucleotide sequence ID" value="NZ_CP007035.1"/>
</dbReference>
<dbReference type="Gene3D" id="1.10.3120.10">
    <property type="entry name" value="Trigger factor, C-terminal domain"/>
    <property type="match status" value="1"/>
</dbReference>
<evidence type="ECO:0000259" key="11">
    <source>
        <dbReference type="Pfam" id="PF05698"/>
    </source>
</evidence>
<dbReference type="STRING" id="929713.NIASO_08425"/>
<dbReference type="InterPro" id="IPR037041">
    <property type="entry name" value="Trigger_fac_C_sf"/>
</dbReference>
<keyword evidence="8" id="KW-0413">Isomerase</keyword>
<keyword evidence="6" id="KW-0697">Rotamase</keyword>
<dbReference type="InterPro" id="IPR008880">
    <property type="entry name" value="Trigger_fac_C"/>
</dbReference>